<dbReference type="Gene3D" id="3.40.50.10810">
    <property type="entry name" value="Tandem AAA-ATPase domain"/>
    <property type="match status" value="1"/>
</dbReference>
<feature type="compositionally biased region" description="Polar residues" evidence="5">
    <location>
        <begin position="57"/>
        <end position="66"/>
    </location>
</feature>
<dbReference type="eggNOG" id="KOG1000">
    <property type="taxonomic scope" value="Eukaryota"/>
</dbReference>
<dbReference type="InterPro" id="IPR014001">
    <property type="entry name" value="Helicase_ATP-bd"/>
</dbReference>
<evidence type="ECO:0000256" key="5">
    <source>
        <dbReference type="SAM" id="MobiDB-lite"/>
    </source>
</evidence>
<dbReference type="FunFam" id="3.40.50.300:FF:003021">
    <property type="entry name" value="Uncharacterized protein (Fragment)"/>
    <property type="match status" value="1"/>
</dbReference>
<dbReference type="PANTHER" id="PTHR45766:SF6">
    <property type="entry name" value="SWI_SNF-RELATED MATRIX-ASSOCIATED ACTIN-DEPENDENT REGULATOR OF CHROMATIN SUBFAMILY A-LIKE PROTEIN 1"/>
    <property type="match status" value="1"/>
</dbReference>
<dbReference type="InParanoid" id="A0A067RW31"/>
<dbReference type="STRING" id="136037.A0A067RW31"/>
<organism evidence="9 10">
    <name type="scientific">Zootermopsis nevadensis</name>
    <name type="common">Dampwood termite</name>
    <dbReference type="NCBI Taxonomy" id="136037"/>
    <lineage>
        <taxon>Eukaryota</taxon>
        <taxon>Metazoa</taxon>
        <taxon>Ecdysozoa</taxon>
        <taxon>Arthropoda</taxon>
        <taxon>Hexapoda</taxon>
        <taxon>Insecta</taxon>
        <taxon>Pterygota</taxon>
        <taxon>Neoptera</taxon>
        <taxon>Polyneoptera</taxon>
        <taxon>Dictyoptera</taxon>
        <taxon>Blattodea</taxon>
        <taxon>Blattoidea</taxon>
        <taxon>Termitoidae</taxon>
        <taxon>Termopsidae</taxon>
        <taxon>Zootermopsis</taxon>
    </lineage>
</organism>
<dbReference type="EMBL" id="KK852428">
    <property type="protein sequence ID" value="KDR24079.1"/>
    <property type="molecule type" value="Genomic_DNA"/>
</dbReference>
<dbReference type="GO" id="GO:0043596">
    <property type="term" value="C:nuclear replication fork"/>
    <property type="evidence" value="ECO:0007669"/>
    <property type="project" value="TreeGrafter"/>
</dbReference>
<evidence type="ECO:0000256" key="1">
    <source>
        <dbReference type="ARBA" id="ARBA00004123"/>
    </source>
</evidence>
<dbReference type="Pfam" id="PF07443">
    <property type="entry name" value="HARP"/>
    <property type="match status" value="1"/>
</dbReference>
<dbReference type="InterPro" id="IPR038718">
    <property type="entry name" value="SNF2-like_sf"/>
</dbReference>
<evidence type="ECO:0000256" key="2">
    <source>
        <dbReference type="ARBA" id="ARBA00022801"/>
    </source>
</evidence>
<proteinExistence type="inferred from homology"/>
<dbReference type="Proteomes" id="UP000027135">
    <property type="component" value="Unassembled WGS sequence"/>
</dbReference>
<feature type="region of interest" description="Disordered" evidence="5">
    <location>
        <begin position="25"/>
        <end position="66"/>
    </location>
</feature>
<dbReference type="PROSITE" id="PS51467">
    <property type="entry name" value="HARP"/>
    <property type="match status" value="1"/>
</dbReference>
<feature type="domain" description="HARP" evidence="8">
    <location>
        <begin position="95"/>
        <end position="171"/>
    </location>
</feature>
<dbReference type="GO" id="GO:0005524">
    <property type="term" value="F:ATP binding"/>
    <property type="evidence" value="ECO:0007669"/>
    <property type="project" value="InterPro"/>
</dbReference>
<dbReference type="GO" id="GO:0006281">
    <property type="term" value="P:DNA repair"/>
    <property type="evidence" value="ECO:0007669"/>
    <property type="project" value="TreeGrafter"/>
</dbReference>
<dbReference type="FunCoup" id="A0A067RW31">
    <property type="interactions" value="1196"/>
</dbReference>
<evidence type="ECO:0000256" key="3">
    <source>
        <dbReference type="ARBA" id="ARBA00023242"/>
    </source>
</evidence>
<evidence type="ECO:0000259" key="7">
    <source>
        <dbReference type="PROSITE" id="PS51194"/>
    </source>
</evidence>
<dbReference type="GO" id="GO:0031297">
    <property type="term" value="P:replication fork processing"/>
    <property type="evidence" value="ECO:0007669"/>
    <property type="project" value="TreeGrafter"/>
</dbReference>
<dbReference type="GO" id="GO:0016787">
    <property type="term" value="F:hydrolase activity"/>
    <property type="evidence" value="ECO:0007669"/>
    <property type="project" value="UniProtKB-KW"/>
</dbReference>
<evidence type="ECO:0000259" key="6">
    <source>
        <dbReference type="PROSITE" id="PS51192"/>
    </source>
</evidence>
<feature type="compositionally biased region" description="Low complexity" evidence="5">
    <location>
        <begin position="31"/>
        <end position="47"/>
    </location>
</feature>
<keyword evidence="10" id="KW-1185">Reference proteome</keyword>
<accession>A0A067RW31</accession>
<dbReference type="InterPro" id="IPR027417">
    <property type="entry name" value="P-loop_NTPase"/>
</dbReference>
<dbReference type="PROSITE" id="PS51192">
    <property type="entry name" value="HELICASE_ATP_BIND_1"/>
    <property type="match status" value="1"/>
</dbReference>
<dbReference type="CDD" id="cd18793">
    <property type="entry name" value="SF2_C_SNF"/>
    <property type="match status" value="1"/>
</dbReference>
<feature type="domain" description="Helicase ATP-binding" evidence="6">
    <location>
        <begin position="213"/>
        <end position="369"/>
    </location>
</feature>
<dbReference type="SUPFAM" id="SSF52540">
    <property type="entry name" value="P-loop containing nucleoside triphosphate hydrolases"/>
    <property type="match status" value="2"/>
</dbReference>
<dbReference type="PROSITE" id="PS51194">
    <property type="entry name" value="HELICASE_CTER"/>
    <property type="match status" value="1"/>
</dbReference>
<dbReference type="AlphaFoldDB" id="A0A067RW31"/>
<dbReference type="SMART" id="SM00487">
    <property type="entry name" value="DEXDc"/>
    <property type="match status" value="1"/>
</dbReference>
<protein>
    <submittedName>
        <fullName evidence="9">SWI/SNF-related matrix-associated actin-dependent regulator of chromatin subfamily A-like protein 1</fullName>
    </submittedName>
</protein>
<sequence length="684" mass="77614">MMATLTKEQKEIIETKRQVALQRRNERQRLQSQHSSCTNTNSSSSKSLNARGGLPASHSQQVSSNTSCIKDNSFGVKPSSKQKHDFRQFVHHKNTSLSTGEVVTGNCQLISKERFTVTVPYHEQLIDIFNSIDSRNYDPAEKTWNFTLEDYNIFMRKLQCLKGAVSVTGLPDYVLKTFRKSSHEPENFKDVDLSRIDVTLLNSLMPFQREGICFGISKNGRFLLADDMGLGKTIQSLGVAHYYKDDWPLLIVTPSSVRYLWADAIMTWLPSVPYHNVMVMTSSTDYVKEAQILITSYDLMTRQQRELKEMDFGVCIMDESHFLKSTKSARTQAAGNLLESAKRVIMLSGTPALSRPVELYPQISAIQPKLFPRYFEFGVRYCAGVKNSFGWDFKGSSNMKELKLILENHLMIRRLKSDVISQLPPKVRQMVILNPEVIDVKSKEMKQCVKTLDQQHLTGIERRGALLSYYCATGKAKLKAIQDYIGDMLDSEKKFICFAHHRVVIDGICEVISGKKKEFIRIDGRTDSNTRKLLCDNFQFEDKYVAAVLSITAANAGITLTAAHLVVFAEMYWNPGILTQAEDRAHRIGQDDSVLIQYLVAKGTADDHLWPLIQGKLDVLNKAGLSKDNFLDTETTVVKNSRKQPSILNYFSDMCSLDNELTNDMLAGIDFEQFESFEKRPKLN</sequence>
<evidence type="ECO:0000313" key="10">
    <source>
        <dbReference type="Proteomes" id="UP000027135"/>
    </source>
</evidence>
<dbReference type="InterPro" id="IPR010003">
    <property type="entry name" value="HARP_dom"/>
</dbReference>
<evidence type="ECO:0000313" key="9">
    <source>
        <dbReference type="EMBL" id="KDR24079.1"/>
    </source>
</evidence>
<comment type="subcellular location">
    <subcellularLocation>
        <location evidence="1">Nucleus</location>
    </subcellularLocation>
</comment>
<dbReference type="OMA" id="WTNDETK"/>
<gene>
    <name evidence="9" type="ORF">L798_09414</name>
</gene>
<evidence type="ECO:0000259" key="8">
    <source>
        <dbReference type="PROSITE" id="PS51467"/>
    </source>
</evidence>
<reference evidence="9 10" key="1">
    <citation type="journal article" date="2014" name="Nat. Commun.">
        <title>Molecular traces of alternative social organization in a termite genome.</title>
        <authorList>
            <person name="Terrapon N."/>
            <person name="Li C."/>
            <person name="Robertson H.M."/>
            <person name="Ji L."/>
            <person name="Meng X."/>
            <person name="Booth W."/>
            <person name="Chen Z."/>
            <person name="Childers C.P."/>
            <person name="Glastad K.M."/>
            <person name="Gokhale K."/>
            <person name="Gowin J."/>
            <person name="Gronenberg W."/>
            <person name="Hermansen R.A."/>
            <person name="Hu H."/>
            <person name="Hunt B.G."/>
            <person name="Huylmans A.K."/>
            <person name="Khalil S.M."/>
            <person name="Mitchell R.D."/>
            <person name="Munoz-Torres M.C."/>
            <person name="Mustard J.A."/>
            <person name="Pan H."/>
            <person name="Reese J.T."/>
            <person name="Scharf M.E."/>
            <person name="Sun F."/>
            <person name="Vogel H."/>
            <person name="Xiao J."/>
            <person name="Yang W."/>
            <person name="Yang Z."/>
            <person name="Yang Z."/>
            <person name="Zhou J."/>
            <person name="Zhu J."/>
            <person name="Brent C.S."/>
            <person name="Elsik C.G."/>
            <person name="Goodisman M.A."/>
            <person name="Liberles D.A."/>
            <person name="Roe R.M."/>
            <person name="Vargo E.L."/>
            <person name="Vilcinskas A."/>
            <person name="Wang J."/>
            <person name="Bornberg-Bauer E."/>
            <person name="Korb J."/>
            <person name="Zhang G."/>
            <person name="Liebig J."/>
        </authorList>
    </citation>
    <scope>NUCLEOTIDE SEQUENCE [LARGE SCALE GENOMIC DNA]</scope>
    <source>
        <tissue evidence="9">Whole organism</tissue>
    </source>
</reference>
<dbReference type="PANTHER" id="PTHR45766">
    <property type="entry name" value="DNA ANNEALING HELICASE AND ENDONUCLEASE ZRANB3 FAMILY MEMBER"/>
    <property type="match status" value="1"/>
</dbReference>
<dbReference type="InterPro" id="IPR000330">
    <property type="entry name" value="SNF2_N"/>
</dbReference>
<dbReference type="SMART" id="SM00490">
    <property type="entry name" value="HELICc"/>
    <property type="match status" value="1"/>
</dbReference>
<dbReference type="CDD" id="cd18010">
    <property type="entry name" value="DEXHc_HARP_SMARCAL1"/>
    <property type="match status" value="1"/>
</dbReference>
<dbReference type="InterPro" id="IPR049730">
    <property type="entry name" value="SNF2/RAD54-like_C"/>
</dbReference>
<evidence type="ECO:0000256" key="4">
    <source>
        <dbReference type="PROSITE-ProRule" id="PRU00800"/>
    </source>
</evidence>
<feature type="domain" description="Helicase C-terminal" evidence="7">
    <location>
        <begin position="480"/>
        <end position="638"/>
    </location>
</feature>
<dbReference type="Pfam" id="PF00176">
    <property type="entry name" value="SNF2-rel_dom"/>
    <property type="match status" value="1"/>
</dbReference>
<dbReference type="Pfam" id="PF00271">
    <property type="entry name" value="Helicase_C"/>
    <property type="match status" value="1"/>
</dbReference>
<keyword evidence="2" id="KW-0378">Hydrolase</keyword>
<keyword evidence="3" id="KW-0539">Nucleus</keyword>
<dbReference type="Gene3D" id="3.40.50.300">
    <property type="entry name" value="P-loop containing nucleotide triphosphate hydrolases"/>
    <property type="match status" value="1"/>
</dbReference>
<dbReference type="InterPro" id="IPR001650">
    <property type="entry name" value="Helicase_C-like"/>
</dbReference>
<comment type="similarity">
    <text evidence="4">Belongs to the SNF2/RAD54 helicase family. SMARCAL1 subfamily.</text>
</comment>
<name>A0A067RW31_ZOONE</name>